<organism evidence="3 4">
    <name type="scientific">Qingshengfaniella alkalisoli</name>
    <dbReference type="NCBI Taxonomy" id="2599296"/>
    <lineage>
        <taxon>Bacteria</taxon>
        <taxon>Pseudomonadati</taxon>
        <taxon>Pseudomonadota</taxon>
        <taxon>Alphaproteobacteria</taxon>
        <taxon>Rhodobacterales</taxon>
        <taxon>Paracoccaceae</taxon>
        <taxon>Qingshengfaniella</taxon>
    </lineage>
</organism>
<evidence type="ECO:0000313" key="3">
    <source>
        <dbReference type="EMBL" id="QDY69160.1"/>
    </source>
</evidence>
<evidence type="ECO:0000313" key="4">
    <source>
        <dbReference type="Proteomes" id="UP000318483"/>
    </source>
</evidence>
<feature type="region of interest" description="Disordered" evidence="1">
    <location>
        <begin position="34"/>
        <end position="56"/>
    </location>
</feature>
<dbReference type="Proteomes" id="UP000318483">
    <property type="component" value="Chromosome"/>
</dbReference>
<evidence type="ECO:0000256" key="1">
    <source>
        <dbReference type="SAM" id="MobiDB-lite"/>
    </source>
</evidence>
<dbReference type="EMBL" id="CP042261">
    <property type="protein sequence ID" value="QDY69160.1"/>
    <property type="molecule type" value="Genomic_DNA"/>
</dbReference>
<feature type="chain" id="PRO_5023036045" evidence="2">
    <location>
        <begin position="24"/>
        <end position="511"/>
    </location>
</feature>
<reference evidence="3 4" key="1">
    <citation type="submission" date="2019-07" db="EMBL/GenBank/DDBJ databases">
        <title>Litoreibacter alkalisoli sp. nov., isolated from saline-alkaline soil.</title>
        <authorList>
            <person name="Wang S."/>
            <person name="Xu L."/>
            <person name="Xing Y.-T."/>
            <person name="Sun J.-Q."/>
        </authorList>
    </citation>
    <scope>NUCLEOTIDE SEQUENCE [LARGE SCALE GENOMIC DNA]</scope>
    <source>
        <strain evidence="3 4">LN3S51</strain>
    </source>
</reference>
<accession>A0A5B8J4G5</accession>
<sequence>MASRSGLALSSAFATILATQAVAQSESAPLSAIPWLSESLDQPQPTAEPPATPAKPIGRITVRSLDETLPDASGLEKAEAFGLPPDLWSGSDPERLAELIATMPAQQLPAMQRLFHTLMIAETRDPPVGDGSLLRARVDALLGTAALADARSLIERTGTTSPDMFRRWFDIALLTGTEDRGCATLDASPELSPSYEARVFCLARVGRWTTAALTLETATALGRIDMQSRDLLARFLDPELFEGEPDLPLPEPITPLDYRLLEGIGERVPTQDLPLAFAHSDLRHVIGWKAQIVASERLVRDGAIDSKDLLTIYTTRRPSASGGAWDRVAAIQALDIAINAGDTKSVARALTHCAPLMEENGLEAALAHMMALRLSRLALDGSAAQTAYELALVSNSGAAFLPPDDSIEMPPHLQFASAVALDRLSEASPPDSRSAILAEVLLSGEVPVETKDMMRNGRVGEALLLALHDLASGTETDPDDIARALNVLIAGGQETVARHAALQFILLDQRA</sequence>
<dbReference type="AlphaFoldDB" id="A0A5B8J4G5"/>
<dbReference type="KEGG" id="lit:FPZ52_05605"/>
<dbReference type="OrthoDB" id="7929427at2"/>
<keyword evidence="2" id="KW-0732">Signal</keyword>
<proteinExistence type="predicted"/>
<name>A0A5B8J4G5_9RHOB</name>
<keyword evidence="4" id="KW-1185">Reference proteome</keyword>
<feature type="signal peptide" evidence="2">
    <location>
        <begin position="1"/>
        <end position="23"/>
    </location>
</feature>
<evidence type="ECO:0000256" key="2">
    <source>
        <dbReference type="SAM" id="SignalP"/>
    </source>
</evidence>
<protein>
    <submittedName>
        <fullName evidence="3">Uncharacterized protein</fullName>
    </submittedName>
</protein>
<gene>
    <name evidence="3" type="ORF">FPZ52_05605</name>
</gene>
<dbReference type="RefSeq" id="WP_146364510.1">
    <property type="nucleotide sequence ID" value="NZ_CP042261.1"/>
</dbReference>